<dbReference type="OrthoDB" id="9797687at2"/>
<dbReference type="PANTHER" id="PTHR42932:SF2">
    <property type="entry name" value="DNA PROTECTION DURING STARVATION PROTEIN 1"/>
    <property type="match status" value="1"/>
</dbReference>
<proteinExistence type="inferred from homology"/>
<dbReference type="AlphaFoldDB" id="A0A511DAK6"/>
<dbReference type="PIRSF" id="PIRSF005900">
    <property type="entry name" value="Dps"/>
    <property type="match status" value="1"/>
</dbReference>
<evidence type="ECO:0000313" key="5">
    <source>
        <dbReference type="Proteomes" id="UP000321685"/>
    </source>
</evidence>
<dbReference type="InterPro" id="IPR023188">
    <property type="entry name" value="DPS_DNA-bd_CS"/>
</dbReference>
<dbReference type="CDD" id="cd01043">
    <property type="entry name" value="DPS"/>
    <property type="match status" value="1"/>
</dbReference>
<accession>A0A511DAK6</accession>
<comment type="caution">
    <text evidence="4">The sequence shown here is derived from an EMBL/GenBank/DDBJ whole genome shotgun (WGS) entry which is preliminary data.</text>
</comment>
<dbReference type="InterPro" id="IPR008331">
    <property type="entry name" value="Ferritin_DPS_dom"/>
</dbReference>
<dbReference type="RefSeq" id="WP_147102554.1">
    <property type="nucleotide sequence ID" value="NZ_BJVJ01000004.1"/>
</dbReference>
<dbReference type="InterPro" id="IPR002177">
    <property type="entry name" value="DPS_DNA-bd"/>
</dbReference>
<keyword evidence="5" id="KW-1185">Reference proteome</keyword>
<dbReference type="Pfam" id="PF00210">
    <property type="entry name" value="Ferritin"/>
    <property type="match status" value="1"/>
</dbReference>
<evidence type="ECO:0000256" key="1">
    <source>
        <dbReference type="ARBA" id="ARBA00009497"/>
    </source>
</evidence>
<evidence type="ECO:0000256" key="2">
    <source>
        <dbReference type="RuleBase" id="RU003875"/>
    </source>
</evidence>
<dbReference type="PANTHER" id="PTHR42932">
    <property type="entry name" value="GENERAL STRESS PROTEIN 20U"/>
    <property type="match status" value="1"/>
</dbReference>
<dbReference type="GO" id="GO:0008199">
    <property type="term" value="F:ferric iron binding"/>
    <property type="evidence" value="ECO:0007669"/>
    <property type="project" value="InterPro"/>
</dbReference>
<dbReference type="GO" id="GO:0016722">
    <property type="term" value="F:oxidoreductase activity, acting on metal ions"/>
    <property type="evidence" value="ECO:0007669"/>
    <property type="project" value="InterPro"/>
</dbReference>
<evidence type="ECO:0000259" key="3">
    <source>
        <dbReference type="Pfam" id="PF00210"/>
    </source>
</evidence>
<sequence>MNRERIGTDLQDTLIELTDLALQAKQLHWNVTGPTFLSVHEQLDALTDEARAGGDAVAERAVALGQPADGRVAIVAKETPLPEAPDGRLPTAAVVAHTVRVLDTVIERIRTRIAQLDSLDLVSQDLLIGIVAGLEKQRWMFDAQQA</sequence>
<feature type="domain" description="Ferritin/DPS" evidence="3">
    <location>
        <begin position="10"/>
        <end position="144"/>
    </location>
</feature>
<name>A0A511DAK6_9PSEU</name>
<protein>
    <submittedName>
        <fullName evidence="4">DNA starvation/stationary phase protection protein</fullName>
    </submittedName>
</protein>
<dbReference type="SUPFAM" id="SSF47240">
    <property type="entry name" value="Ferritin-like"/>
    <property type="match status" value="1"/>
</dbReference>
<dbReference type="Proteomes" id="UP000321685">
    <property type="component" value="Unassembled WGS sequence"/>
</dbReference>
<dbReference type="EMBL" id="BJVJ01000004">
    <property type="protein sequence ID" value="GEL21839.1"/>
    <property type="molecule type" value="Genomic_DNA"/>
</dbReference>
<dbReference type="PRINTS" id="PR01346">
    <property type="entry name" value="HELNAPAPROT"/>
</dbReference>
<comment type="similarity">
    <text evidence="1 2">Belongs to the Dps family.</text>
</comment>
<dbReference type="InterPro" id="IPR009078">
    <property type="entry name" value="Ferritin-like_SF"/>
</dbReference>
<dbReference type="PROSITE" id="PS00818">
    <property type="entry name" value="DPS_1"/>
    <property type="match status" value="1"/>
</dbReference>
<dbReference type="Gene3D" id="1.20.1260.10">
    <property type="match status" value="1"/>
</dbReference>
<reference evidence="4 5" key="1">
    <citation type="submission" date="2019-07" db="EMBL/GenBank/DDBJ databases">
        <title>Whole genome shotgun sequence of Pseudonocardia sulfidoxydans NBRC 16205.</title>
        <authorList>
            <person name="Hosoyama A."/>
            <person name="Uohara A."/>
            <person name="Ohji S."/>
            <person name="Ichikawa N."/>
        </authorList>
    </citation>
    <scope>NUCLEOTIDE SEQUENCE [LARGE SCALE GENOMIC DNA]</scope>
    <source>
        <strain evidence="4 5">NBRC 16205</strain>
    </source>
</reference>
<evidence type="ECO:0000313" key="4">
    <source>
        <dbReference type="EMBL" id="GEL21839.1"/>
    </source>
</evidence>
<gene>
    <name evidence="4" type="ORF">PSU4_07930</name>
</gene>
<organism evidence="4 5">
    <name type="scientific">Pseudonocardia sulfidoxydans NBRC 16205</name>
    <dbReference type="NCBI Taxonomy" id="1223511"/>
    <lineage>
        <taxon>Bacteria</taxon>
        <taxon>Bacillati</taxon>
        <taxon>Actinomycetota</taxon>
        <taxon>Actinomycetes</taxon>
        <taxon>Pseudonocardiales</taxon>
        <taxon>Pseudonocardiaceae</taxon>
        <taxon>Pseudonocardia</taxon>
    </lineage>
</organism>
<dbReference type="InterPro" id="IPR012347">
    <property type="entry name" value="Ferritin-like"/>
</dbReference>